<comment type="caution">
    <text evidence="2">The sequence shown here is derived from an EMBL/GenBank/DDBJ whole genome shotgun (WGS) entry which is preliminary data.</text>
</comment>
<feature type="non-terminal residue" evidence="2">
    <location>
        <position position="1"/>
    </location>
</feature>
<dbReference type="InterPro" id="IPR007331">
    <property type="entry name" value="Htaa"/>
</dbReference>
<feature type="non-terminal residue" evidence="2">
    <location>
        <position position="80"/>
    </location>
</feature>
<proteinExistence type="predicted"/>
<organism evidence="2">
    <name type="scientific">human gut metagenome</name>
    <dbReference type="NCBI Taxonomy" id="408170"/>
    <lineage>
        <taxon>unclassified sequences</taxon>
        <taxon>metagenomes</taxon>
        <taxon>organismal metagenomes</taxon>
    </lineage>
</organism>
<name>W1Y7J5_9ZZZZ</name>
<dbReference type="EMBL" id="AZMM01008130">
    <property type="protein sequence ID" value="ETJ37665.1"/>
    <property type="molecule type" value="Genomic_DNA"/>
</dbReference>
<accession>W1Y7J5</accession>
<evidence type="ECO:0000313" key="2">
    <source>
        <dbReference type="EMBL" id="ETJ37665.1"/>
    </source>
</evidence>
<reference evidence="2" key="1">
    <citation type="submission" date="2013-12" db="EMBL/GenBank/DDBJ databases">
        <title>A Varibaculum cambriense genome reconstructed from a premature infant gut community with otherwise low bacterial novelty that shifts toward anaerobic metabolism during the third week of life.</title>
        <authorList>
            <person name="Brown C.T."/>
            <person name="Sharon I."/>
            <person name="Thomas B.C."/>
            <person name="Castelle C.J."/>
            <person name="Morowitz M.J."/>
            <person name="Banfield J.F."/>
        </authorList>
    </citation>
    <scope>NUCLEOTIDE SEQUENCE</scope>
</reference>
<dbReference type="AlphaFoldDB" id="W1Y7J5"/>
<evidence type="ECO:0000259" key="1">
    <source>
        <dbReference type="Pfam" id="PF04213"/>
    </source>
</evidence>
<sequence length="80" mass="8328">SNPALVIKGSTGHVYMTVKSSSMDGRKTDYGRVDFATFSTSPSGNVKINGSSVKLTAQGAKAFAGFYKTGEPMDSLSSSL</sequence>
<dbReference type="Pfam" id="PF04213">
    <property type="entry name" value="HtaA"/>
    <property type="match status" value="1"/>
</dbReference>
<gene>
    <name evidence="2" type="ORF">Q604_UNBC08130G0001</name>
</gene>
<feature type="domain" description="Htaa" evidence="1">
    <location>
        <begin position="1"/>
        <end position="78"/>
    </location>
</feature>
<protein>
    <recommendedName>
        <fullName evidence="1">Htaa domain-containing protein</fullName>
    </recommendedName>
</protein>